<proteinExistence type="predicted"/>
<protein>
    <recommendedName>
        <fullName evidence="3">Mercuric transport protein MerT</fullName>
    </recommendedName>
</protein>
<feature type="transmembrane region" description="Helical" evidence="1">
    <location>
        <begin position="12"/>
        <end position="39"/>
    </location>
</feature>
<organism evidence="2">
    <name type="scientific">marine sediment metagenome</name>
    <dbReference type="NCBI Taxonomy" id="412755"/>
    <lineage>
        <taxon>unclassified sequences</taxon>
        <taxon>metagenomes</taxon>
        <taxon>ecological metagenomes</taxon>
    </lineage>
</organism>
<dbReference type="EMBL" id="BART01006778">
    <property type="protein sequence ID" value="GAG69608.1"/>
    <property type="molecule type" value="Genomic_DNA"/>
</dbReference>
<keyword evidence="1" id="KW-0472">Membrane</keyword>
<evidence type="ECO:0000256" key="1">
    <source>
        <dbReference type="SAM" id="Phobius"/>
    </source>
</evidence>
<feature type="transmembrane region" description="Helical" evidence="1">
    <location>
        <begin position="51"/>
        <end position="68"/>
    </location>
</feature>
<evidence type="ECO:0000313" key="2">
    <source>
        <dbReference type="EMBL" id="GAG69608.1"/>
    </source>
</evidence>
<dbReference type="Gene3D" id="1.10.287.910">
    <property type="entry name" value="bacterial mercury transporter, merf"/>
    <property type="match status" value="1"/>
</dbReference>
<feature type="transmembrane region" description="Helical" evidence="1">
    <location>
        <begin position="88"/>
        <end position="104"/>
    </location>
</feature>
<accession>X1AA99</accession>
<comment type="caution">
    <text evidence="2">The sequence shown here is derived from an EMBL/GenBank/DDBJ whole genome shotgun (WGS) entry which is preliminary data.</text>
</comment>
<reference evidence="2" key="1">
    <citation type="journal article" date="2014" name="Front. Microbiol.">
        <title>High frequency of phylogenetically diverse reductive dehalogenase-homologous genes in deep subseafloor sedimentary metagenomes.</title>
        <authorList>
            <person name="Kawai M."/>
            <person name="Futagami T."/>
            <person name="Toyoda A."/>
            <person name="Takaki Y."/>
            <person name="Nishi S."/>
            <person name="Hori S."/>
            <person name="Arai W."/>
            <person name="Tsubouchi T."/>
            <person name="Morono Y."/>
            <person name="Uchiyama I."/>
            <person name="Ito T."/>
            <person name="Fujiyama A."/>
            <person name="Inagaki F."/>
            <person name="Takami H."/>
        </authorList>
    </citation>
    <scope>NUCLEOTIDE SEQUENCE</scope>
    <source>
        <strain evidence="2">Expedition CK06-06</strain>
    </source>
</reference>
<keyword evidence="1" id="KW-1133">Transmembrane helix</keyword>
<sequence length="105" mass="11565">MKIGEIFKITWLPVLIASLCCLAPVIFVLLGLSTVAFAASLTDVLYGEYSWLFQIAGLLALALTILIYLRKQKNVCTLDQAKRKKRQIINIILIALAVGVVGYIV</sequence>
<name>X1AA99_9ZZZZ</name>
<gene>
    <name evidence="2" type="ORF">S01H4_15463</name>
</gene>
<keyword evidence="1" id="KW-0812">Transmembrane</keyword>
<evidence type="ECO:0008006" key="3">
    <source>
        <dbReference type="Google" id="ProtNLM"/>
    </source>
</evidence>
<dbReference type="AlphaFoldDB" id="X1AA99"/>